<evidence type="ECO:0000313" key="3">
    <source>
        <dbReference type="Proteomes" id="UP001295794"/>
    </source>
</evidence>
<keyword evidence="3" id="KW-1185">Reference proteome</keyword>
<dbReference type="AlphaFoldDB" id="A0AAD2K5N8"/>
<feature type="compositionally biased region" description="Basic and acidic residues" evidence="1">
    <location>
        <begin position="1"/>
        <end position="21"/>
    </location>
</feature>
<organism evidence="2 3">
    <name type="scientific">Mycena citricolor</name>
    <dbReference type="NCBI Taxonomy" id="2018698"/>
    <lineage>
        <taxon>Eukaryota</taxon>
        <taxon>Fungi</taxon>
        <taxon>Dikarya</taxon>
        <taxon>Basidiomycota</taxon>
        <taxon>Agaricomycotina</taxon>
        <taxon>Agaricomycetes</taxon>
        <taxon>Agaricomycetidae</taxon>
        <taxon>Agaricales</taxon>
        <taxon>Marasmiineae</taxon>
        <taxon>Mycenaceae</taxon>
        <taxon>Mycena</taxon>
    </lineage>
</organism>
<dbReference type="Proteomes" id="UP001295794">
    <property type="component" value="Unassembled WGS sequence"/>
</dbReference>
<dbReference type="EMBL" id="CAVNYO010000440">
    <property type="protein sequence ID" value="CAK5280585.1"/>
    <property type="molecule type" value="Genomic_DNA"/>
</dbReference>
<protein>
    <submittedName>
        <fullName evidence="2">Uncharacterized protein</fullName>
    </submittedName>
</protein>
<comment type="caution">
    <text evidence="2">The sequence shown here is derived from an EMBL/GenBank/DDBJ whole genome shotgun (WGS) entry which is preliminary data.</text>
</comment>
<reference evidence="2" key="1">
    <citation type="submission" date="2023-11" db="EMBL/GenBank/DDBJ databases">
        <authorList>
            <person name="De Vega J J."/>
            <person name="De Vega J J."/>
        </authorList>
    </citation>
    <scope>NUCLEOTIDE SEQUENCE</scope>
</reference>
<name>A0AAD2K5N8_9AGAR</name>
<gene>
    <name evidence="2" type="ORF">MYCIT1_LOCUS31100</name>
</gene>
<proteinExistence type="predicted"/>
<evidence type="ECO:0000256" key="1">
    <source>
        <dbReference type="SAM" id="MobiDB-lite"/>
    </source>
</evidence>
<feature type="region of interest" description="Disordered" evidence="1">
    <location>
        <begin position="1"/>
        <end position="40"/>
    </location>
</feature>
<sequence>MPLSKMHDQDYPDRGEDRRLQSELQSRRCVSQTSGRSRSGTAPLSAWAALRLAGWPVGTYCCGLVRNSPHYYLLAPQSSLLLDISHGYLWSLLRSRTRLRKDKIALHRSVRCPLSLVMCRSTRVNNTRNFRYDISAARVLRTCDH</sequence>
<feature type="compositionally biased region" description="Polar residues" evidence="1">
    <location>
        <begin position="22"/>
        <end position="40"/>
    </location>
</feature>
<evidence type="ECO:0000313" key="2">
    <source>
        <dbReference type="EMBL" id="CAK5280585.1"/>
    </source>
</evidence>
<accession>A0AAD2K5N8</accession>